<evidence type="ECO:0000256" key="1">
    <source>
        <dbReference type="SAM" id="Phobius"/>
    </source>
</evidence>
<dbReference type="EMBL" id="JBHRSD010000015">
    <property type="protein sequence ID" value="MFC3032872.1"/>
    <property type="molecule type" value="Genomic_DNA"/>
</dbReference>
<accession>A0ABV7CJY7</accession>
<sequence>MTFLEIEVFMSSLPLLLRVANITLGLLMAAFVVTVVFSYPLAELLPLGTQVAAHIATILVAALIKISYVLRCVCQYQLGMEVR</sequence>
<evidence type="ECO:0000313" key="3">
    <source>
        <dbReference type="Proteomes" id="UP001595453"/>
    </source>
</evidence>
<organism evidence="2 3">
    <name type="scientific">Pseudoalteromonas fenneropenaei</name>
    <dbReference type="NCBI Taxonomy" id="1737459"/>
    <lineage>
        <taxon>Bacteria</taxon>
        <taxon>Pseudomonadati</taxon>
        <taxon>Pseudomonadota</taxon>
        <taxon>Gammaproteobacteria</taxon>
        <taxon>Alteromonadales</taxon>
        <taxon>Pseudoalteromonadaceae</taxon>
        <taxon>Pseudoalteromonas</taxon>
    </lineage>
</organism>
<keyword evidence="1" id="KW-0812">Transmembrane</keyword>
<keyword evidence="1" id="KW-1133">Transmembrane helix</keyword>
<evidence type="ECO:0000313" key="2">
    <source>
        <dbReference type="EMBL" id="MFC3032872.1"/>
    </source>
</evidence>
<name>A0ABV7CJY7_9GAMM</name>
<protein>
    <submittedName>
        <fullName evidence="2">Uncharacterized protein</fullName>
    </submittedName>
</protein>
<reference evidence="3" key="1">
    <citation type="journal article" date="2019" name="Int. J. Syst. Evol. Microbiol.">
        <title>The Global Catalogue of Microorganisms (GCM) 10K type strain sequencing project: providing services to taxonomists for standard genome sequencing and annotation.</title>
        <authorList>
            <consortium name="The Broad Institute Genomics Platform"/>
            <consortium name="The Broad Institute Genome Sequencing Center for Infectious Disease"/>
            <person name="Wu L."/>
            <person name="Ma J."/>
        </authorList>
    </citation>
    <scope>NUCLEOTIDE SEQUENCE [LARGE SCALE GENOMIC DNA]</scope>
    <source>
        <strain evidence="3">KCTC 42730</strain>
    </source>
</reference>
<gene>
    <name evidence="2" type="ORF">ACFOEE_10105</name>
</gene>
<dbReference type="RefSeq" id="WP_377123793.1">
    <property type="nucleotide sequence ID" value="NZ_JBHRSD010000015.1"/>
</dbReference>
<keyword evidence="3" id="KW-1185">Reference proteome</keyword>
<feature type="transmembrane region" description="Helical" evidence="1">
    <location>
        <begin position="51"/>
        <end position="70"/>
    </location>
</feature>
<keyword evidence="1" id="KW-0472">Membrane</keyword>
<dbReference type="Proteomes" id="UP001595453">
    <property type="component" value="Unassembled WGS sequence"/>
</dbReference>
<feature type="transmembrane region" description="Helical" evidence="1">
    <location>
        <begin position="15"/>
        <end position="39"/>
    </location>
</feature>
<comment type="caution">
    <text evidence="2">The sequence shown here is derived from an EMBL/GenBank/DDBJ whole genome shotgun (WGS) entry which is preliminary data.</text>
</comment>
<proteinExistence type="predicted"/>